<keyword evidence="1" id="KW-0614">Plasmid</keyword>
<dbReference type="EMBL" id="AOHV01000005">
    <property type="protein sequence ID" value="ELY41361.1"/>
    <property type="molecule type" value="Genomic_DNA"/>
</dbReference>
<protein>
    <submittedName>
        <fullName evidence="1">Glycerol dehydratase reactivation factor, small subunit</fullName>
    </submittedName>
</protein>
<dbReference type="Gene3D" id="3.40.50.10150">
    <property type="entry name" value="B12-dependent dehydatase associated subunit"/>
    <property type="match status" value="1"/>
</dbReference>
<dbReference type="OrthoDB" id="266765at2157"/>
<dbReference type="eggNOG" id="ENOG502N62E">
    <property type="taxonomic scope" value="Archaea"/>
</dbReference>
<proteinExistence type="predicted"/>
<reference evidence="1 3" key="1">
    <citation type="journal article" date="2010" name="J. Bacteriol.">
        <title>Complete genome sequence of Halalkalicoccus jeotgali B3(T), an extremely halophilic archaeon.</title>
        <authorList>
            <person name="Roh S.W."/>
            <person name="Nam Y.D."/>
            <person name="Nam S.H."/>
            <person name="Choi S.H."/>
            <person name="Park H.S."/>
            <person name="Bae J.W."/>
        </authorList>
    </citation>
    <scope>NUCLEOTIDE SEQUENCE [LARGE SCALE GENOMIC DNA]</scope>
    <source>
        <strain evidence="1">B3</strain>
        <strain evidence="3">DSM 18796 / CECT 7217 / JCM 14584 / KCTC 4019 / B3</strain>
        <plasmid evidence="3">1</plasmid>
    </source>
</reference>
<dbReference type="KEGG" id="hje:HacjB3_15926"/>
<dbReference type="EMBL" id="CP002063">
    <property type="protein sequence ID" value="ADJ16543.1"/>
    <property type="molecule type" value="Genomic_DNA"/>
</dbReference>
<dbReference type="HOGENOM" id="CLU_139758_0_0_2"/>
<dbReference type="AlphaFoldDB" id="D8JB90"/>
<dbReference type="InterPro" id="IPR010254">
    <property type="entry name" value="B12-dep_deHydtase_bsu"/>
</dbReference>
<sequence>MEYVSEPRASVASDGAVPHISIQYRGPKPTTVECIEYGIEEEGVPWRTRSVAEEPPSERTSTEIAYRAASDSGLKIGIGITPDGTHVIHHARLPPEEPIVRHYPATNSQARTIGTNAARLAKRMPLKPIE</sequence>
<dbReference type="RefSeq" id="WP_008413921.1">
    <property type="nucleotide sequence ID" value="NC_014298.1"/>
</dbReference>
<dbReference type="InterPro" id="IPR003208">
    <property type="entry name" value="Dehydtase/Dehydtase_re"/>
</dbReference>
<accession>D8JB90</accession>
<dbReference type="GeneID" id="31807686"/>
<dbReference type="Pfam" id="PF02288">
    <property type="entry name" value="Dehydratase_MU"/>
    <property type="match status" value="1"/>
</dbReference>
<name>D8JB90_HALJB</name>
<organism evidence="1 3">
    <name type="scientific">Halalkalicoccus jeotgali (strain DSM 18796 / CECT 7217 / JCM 14584 / KCTC 4019 / B3)</name>
    <dbReference type="NCBI Taxonomy" id="795797"/>
    <lineage>
        <taxon>Archaea</taxon>
        <taxon>Methanobacteriati</taxon>
        <taxon>Methanobacteriota</taxon>
        <taxon>Stenosarchaea group</taxon>
        <taxon>Halobacteria</taxon>
        <taxon>Halobacteriales</taxon>
        <taxon>Halococcaceae</taxon>
        <taxon>Halalkalicoccus</taxon>
    </lineage>
</organism>
<keyword evidence="4" id="KW-1185">Reference proteome</keyword>
<dbReference type="SUPFAM" id="SSF52968">
    <property type="entry name" value="B12-dependent dehydatase associated subunit"/>
    <property type="match status" value="1"/>
</dbReference>
<evidence type="ECO:0000313" key="4">
    <source>
        <dbReference type="Proteomes" id="UP000011645"/>
    </source>
</evidence>
<dbReference type="Proteomes" id="UP000000390">
    <property type="component" value="Plasmid 1"/>
</dbReference>
<evidence type="ECO:0000313" key="3">
    <source>
        <dbReference type="Proteomes" id="UP000000390"/>
    </source>
</evidence>
<dbReference type="PATRIC" id="fig|795797.18.peg.3153"/>
<evidence type="ECO:0000313" key="1">
    <source>
        <dbReference type="EMBL" id="ADJ16543.1"/>
    </source>
</evidence>
<geneLocation type="plasmid" evidence="1 3">
    <name>1</name>
</geneLocation>
<reference evidence="2 4" key="2">
    <citation type="journal article" date="2014" name="PLoS Genet.">
        <title>Phylogenetically driven sequencing of extremely halophilic archaea reveals strategies for static and dynamic osmo-response.</title>
        <authorList>
            <person name="Becker E.A."/>
            <person name="Seitzer P.M."/>
            <person name="Tritt A."/>
            <person name="Larsen D."/>
            <person name="Krusor M."/>
            <person name="Yao A.I."/>
            <person name="Wu D."/>
            <person name="Madern D."/>
            <person name="Eisen J.A."/>
            <person name="Darling A.E."/>
            <person name="Facciotti M.T."/>
        </authorList>
    </citation>
    <scope>NUCLEOTIDE SEQUENCE [LARGE SCALE GENOMIC DNA]</scope>
    <source>
        <strain evidence="2">B3</strain>
        <strain evidence="4">DSM 18796 / CECT 7217 / JCM 14584 / KCTC 4019 / B3</strain>
    </source>
</reference>
<evidence type="ECO:0000313" key="2">
    <source>
        <dbReference type="EMBL" id="ELY41361.1"/>
    </source>
</evidence>
<dbReference type="Proteomes" id="UP000011645">
    <property type="component" value="Unassembled WGS sequence"/>
</dbReference>
<gene>
    <name evidence="1" type="ordered locus">HacjB3_15926</name>
    <name evidence="2" type="ORF">C497_01325</name>
</gene>